<dbReference type="PANTHER" id="PTHR12843:SF5">
    <property type="entry name" value="EEF1A LYSINE METHYLTRANSFERASE 2"/>
    <property type="match status" value="1"/>
</dbReference>
<name>A0A1G8CP98_9FLAO</name>
<dbReference type="GO" id="GO:0032259">
    <property type="term" value="P:methylation"/>
    <property type="evidence" value="ECO:0007669"/>
    <property type="project" value="UniProtKB-KW"/>
</dbReference>
<reference evidence="3" key="1">
    <citation type="submission" date="2016-10" db="EMBL/GenBank/DDBJ databases">
        <authorList>
            <person name="Varghese N."/>
            <person name="Submissions S."/>
        </authorList>
    </citation>
    <scope>NUCLEOTIDE SEQUENCE [LARGE SCALE GENOMIC DNA]</scope>
    <source>
        <strain evidence="3">DSM 23313</strain>
    </source>
</reference>
<evidence type="ECO:0000259" key="1">
    <source>
        <dbReference type="Pfam" id="PF08242"/>
    </source>
</evidence>
<feature type="domain" description="Methyltransferase type 12" evidence="1">
    <location>
        <begin position="47"/>
        <end position="126"/>
    </location>
</feature>
<dbReference type="SUPFAM" id="SSF53335">
    <property type="entry name" value="S-adenosyl-L-methionine-dependent methyltransferases"/>
    <property type="match status" value="1"/>
</dbReference>
<dbReference type="EMBL" id="FNDQ01000004">
    <property type="protein sequence ID" value="SDH47246.1"/>
    <property type="molecule type" value="Genomic_DNA"/>
</dbReference>
<dbReference type="AlphaFoldDB" id="A0A1G8CP98"/>
<proteinExistence type="predicted"/>
<keyword evidence="3" id="KW-1185">Reference proteome</keyword>
<keyword evidence="2" id="KW-0489">Methyltransferase</keyword>
<organism evidence="2 3">
    <name type="scientific">Myroides phaeus</name>
    <dbReference type="NCBI Taxonomy" id="702745"/>
    <lineage>
        <taxon>Bacteria</taxon>
        <taxon>Pseudomonadati</taxon>
        <taxon>Bacteroidota</taxon>
        <taxon>Flavobacteriia</taxon>
        <taxon>Flavobacteriales</taxon>
        <taxon>Flavobacteriaceae</taxon>
        <taxon>Myroides</taxon>
    </lineage>
</organism>
<evidence type="ECO:0000313" key="3">
    <source>
        <dbReference type="Proteomes" id="UP000243588"/>
    </source>
</evidence>
<dbReference type="Proteomes" id="UP000243588">
    <property type="component" value="Unassembled WGS sequence"/>
</dbReference>
<dbReference type="GO" id="GO:0008168">
    <property type="term" value="F:methyltransferase activity"/>
    <property type="evidence" value="ECO:0007669"/>
    <property type="project" value="UniProtKB-KW"/>
</dbReference>
<dbReference type="InterPro" id="IPR013217">
    <property type="entry name" value="Methyltransf_12"/>
</dbReference>
<protein>
    <submittedName>
        <fullName evidence="2">Methyltransferase domain-containing protein</fullName>
    </submittedName>
</protein>
<dbReference type="STRING" id="702745.SAMN05421818_104156"/>
<dbReference type="RefSeq" id="WP_090406389.1">
    <property type="nucleotide sequence ID" value="NZ_FNDQ01000004.1"/>
</dbReference>
<dbReference type="PANTHER" id="PTHR12843">
    <property type="entry name" value="PROTEIN-LYSINE N-METHYLTRANSFERASE METTL10"/>
    <property type="match status" value="1"/>
</dbReference>
<sequence>MTSNEKAHWEEVYKSKTPEQVSWTQIKPVHSLQFIENSKLPKEAKIIDIGGGDSNLVDFLLEQGYTDITVMDISKNALLRAQARLGERAKQVKWIESNVVDFKPTEKYAIWHDRAVFHFLTTPQDIAAYQAIVNESVTDALVVATFSKNGPLRCSGLDIKQYNSEDLTAVFAEKFTLNNSLYDDHITPFDTKQNFVYCQFNKNKK</sequence>
<dbReference type="Gene3D" id="3.40.50.150">
    <property type="entry name" value="Vaccinia Virus protein VP39"/>
    <property type="match status" value="1"/>
</dbReference>
<dbReference type="CDD" id="cd02440">
    <property type="entry name" value="AdoMet_MTases"/>
    <property type="match status" value="1"/>
</dbReference>
<keyword evidence="2" id="KW-0808">Transferase</keyword>
<dbReference type="Pfam" id="PF08242">
    <property type="entry name" value="Methyltransf_12"/>
    <property type="match status" value="1"/>
</dbReference>
<evidence type="ECO:0000313" key="2">
    <source>
        <dbReference type="EMBL" id="SDH47246.1"/>
    </source>
</evidence>
<dbReference type="InterPro" id="IPR029063">
    <property type="entry name" value="SAM-dependent_MTases_sf"/>
</dbReference>
<accession>A0A1G8CP98</accession>
<gene>
    <name evidence="2" type="ORF">SAMN05421818_104156</name>
</gene>